<accession>A0AAF0DUP6</accession>
<dbReference type="PANTHER" id="PTHR12810">
    <property type="entry name" value="MITOCHONDRIAL 28S RIBOSOMAL PROTEIN S29"/>
    <property type="match status" value="1"/>
</dbReference>
<evidence type="ECO:0000256" key="8">
    <source>
        <dbReference type="SAM" id="MobiDB-lite"/>
    </source>
</evidence>
<keyword evidence="4" id="KW-0689">Ribosomal protein</keyword>
<keyword evidence="10" id="KW-1185">Reference proteome</keyword>
<comment type="subcellular location">
    <subcellularLocation>
        <location evidence="1">Mitochondrion</location>
    </subcellularLocation>
</comment>
<keyword evidence="6" id="KW-0687">Ribonucleoprotein</keyword>
<dbReference type="AlphaFoldDB" id="A0AAF0DUP6"/>
<proteinExistence type="inferred from homology"/>
<organism evidence="9 10">
    <name type="scientific">Malassezia brasiliensis</name>
    <dbReference type="NCBI Taxonomy" id="1821822"/>
    <lineage>
        <taxon>Eukaryota</taxon>
        <taxon>Fungi</taxon>
        <taxon>Dikarya</taxon>
        <taxon>Basidiomycota</taxon>
        <taxon>Ustilaginomycotina</taxon>
        <taxon>Malasseziomycetes</taxon>
        <taxon>Malasseziales</taxon>
        <taxon>Malasseziaceae</taxon>
        <taxon>Malassezia</taxon>
    </lineage>
</organism>
<dbReference type="Proteomes" id="UP001216638">
    <property type="component" value="Chromosome 3"/>
</dbReference>
<evidence type="ECO:0000313" key="10">
    <source>
        <dbReference type="Proteomes" id="UP001216638"/>
    </source>
</evidence>
<protein>
    <recommendedName>
        <fullName evidence="7">Small ribosomal subunit protein mS29</fullName>
    </recommendedName>
</protein>
<dbReference type="GO" id="GO:0005763">
    <property type="term" value="C:mitochondrial small ribosomal subunit"/>
    <property type="evidence" value="ECO:0007669"/>
    <property type="project" value="TreeGrafter"/>
</dbReference>
<dbReference type="SUPFAM" id="SSF52540">
    <property type="entry name" value="P-loop containing nucleoside triphosphate hydrolases"/>
    <property type="match status" value="1"/>
</dbReference>
<dbReference type="Pfam" id="PF10236">
    <property type="entry name" value="DAP3"/>
    <property type="match status" value="1"/>
</dbReference>
<keyword evidence="5" id="KW-0496">Mitochondrion</keyword>
<evidence type="ECO:0000256" key="1">
    <source>
        <dbReference type="ARBA" id="ARBA00004173"/>
    </source>
</evidence>
<evidence type="ECO:0000256" key="4">
    <source>
        <dbReference type="ARBA" id="ARBA00022980"/>
    </source>
</evidence>
<sequence>MRGVGLLGTLGTAVRGARVPHAAPLSTSAHVCAAGKVAPKKKVAVRKGASGERSTGGRRKGGVDTASSLAKASHHFRPAPDMSDLLELDASAISAEALATPLAWSNAQLKALARFGLPQEMARRHALQPRPRSLVRKASVALIERLERAAKEGGARELLVGEPGCGKSTYLVQAVAHALSSGWAVVYVPRAISWVDSSSPYTYNAGLQTYLQPTLVDELLTAMAQTNRRVFERIKTQRALNVDGTEVVASGTTLASLLDRVLKEHSSPVTRQLTLDLVWSTLAQQTEVPVLVAVDDVQVLFGATRYRDADFVPLHAFEMAVPRSLLNTFVAPAQGGGVQRGAVVATVSMSHANFAAPPELLVALREAASGEASPVPWRRVKELFSSPTSPTRVAEPHAYTRMHEQHLANARAAQFALVDVSERLSRPEAATLLDLLARENMLWSVPNDELFIEKLVESNGNIRAFEQAWRKSLV</sequence>
<dbReference type="PANTHER" id="PTHR12810:SF0">
    <property type="entry name" value="SMALL RIBOSOMAL SUBUNIT PROTEIN MS29"/>
    <property type="match status" value="1"/>
</dbReference>
<dbReference type="GO" id="GO:0003735">
    <property type="term" value="F:structural constituent of ribosome"/>
    <property type="evidence" value="ECO:0007669"/>
    <property type="project" value="TreeGrafter"/>
</dbReference>
<evidence type="ECO:0000256" key="7">
    <source>
        <dbReference type="ARBA" id="ARBA00035140"/>
    </source>
</evidence>
<gene>
    <name evidence="9" type="ORF">MBRA1_002381</name>
</gene>
<keyword evidence="3" id="KW-0809">Transit peptide</keyword>
<reference evidence="9" key="1">
    <citation type="submission" date="2023-03" db="EMBL/GenBank/DDBJ databases">
        <title>Mating type loci evolution in Malassezia.</title>
        <authorList>
            <person name="Coelho M.A."/>
        </authorList>
    </citation>
    <scope>NUCLEOTIDE SEQUENCE</scope>
    <source>
        <strain evidence="9">CBS 14135</strain>
    </source>
</reference>
<dbReference type="InterPro" id="IPR027417">
    <property type="entry name" value="P-loop_NTPase"/>
</dbReference>
<name>A0AAF0DUP6_9BASI</name>
<evidence type="ECO:0000313" key="9">
    <source>
        <dbReference type="EMBL" id="WFC95727.1"/>
    </source>
</evidence>
<comment type="similarity">
    <text evidence="2">Belongs to the mitochondrion-specific ribosomal protein mS29 family.</text>
</comment>
<dbReference type="EMBL" id="CP119953">
    <property type="protein sequence ID" value="WFC95727.1"/>
    <property type="molecule type" value="Genomic_DNA"/>
</dbReference>
<evidence type="ECO:0000256" key="2">
    <source>
        <dbReference type="ARBA" id="ARBA00009863"/>
    </source>
</evidence>
<feature type="region of interest" description="Disordered" evidence="8">
    <location>
        <begin position="43"/>
        <end position="67"/>
    </location>
</feature>
<evidence type="ECO:0000256" key="6">
    <source>
        <dbReference type="ARBA" id="ARBA00023274"/>
    </source>
</evidence>
<evidence type="ECO:0000256" key="3">
    <source>
        <dbReference type="ARBA" id="ARBA00022946"/>
    </source>
</evidence>
<evidence type="ECO:0000256" key="5">
    <source>
        <dbReference type="ARBA" id="ARBA00023128"/>
    </source>
</evidence>
<dbReference type="InterPro" id="IPR019368">
    <property type="entry name" value="Ribosomal_mS29"/>
</dbReference>